<keyword evidence="2" id="KW-0067">ATP-binding</keyword>
<dbReference type="SUPFAM" id="SSF52540">
    <property type="entry name" value="P-loop containing nucleoside triphosphate hydrolases"/>
    <property type="match status" value="1"/>
</dbReference>
<evidence type="ECO:0000313" key="2">
    <source>
        <dbReference type="EMBL" id="RGE65688.1"/>
    </source>
</evidence>
<sequence length="1136" mass="133653">MADYDFYTLFDSLEFQDFARDMVQIREGITFESFARGTDLGIDGRYVLKDGSVIIFQAKSIRNTSGKILDIAKKERKKLDKLSGMGIRIFRYILVFSDALGVIKKSQIMKLFSPYILDTSDIITGPDLNNYLSNMSEKYHSVEEKYFKLWIQNTKTLKKTLYEVVHSPLIDISKSKLEEAIEKAQIFVETEVYEEAKKKLEYSRTLIISGDPGVGKTTLANQLALYYYAKFGFHSFIYARSVDDLYVSEHIDAKKVIVFDDFWGDTDFNTIGNGKKTRALVSFIEHIQKRKDCILLITTREYILEQGLKKNEEFRKLAETLKLNCRIDQYSREDKLRIYYGHLKYTSLTWEQVNVLSGIGYEVIYSSNYNPRVIEMFLETINPAMLPDRCKEEFLQHLDCPMDFWERIFEELSQEAKAIYLLMAIMPLPVELKVLEKCYYTILKENDKSLEWKGFPEVIIELEKTVIRTDSYNEENSALYVITFQNPSAKDYIQEKIRENQEKYCDFLLDSCSYFSQCIEFLQIMAEVEDKGAWYQRGMSKAILLVDSDSIVFYDRYKNLLQNNREISRFLHTFRTEHKGREQKFGRLQQLFLLYDRRKCSNLKNYFKKTFYAFVHLIDQFPEAVHSEDLEIFSETAVHMIEMEICTDTRWLLNVYMDGLMRNRMELHGGAFETYYSGEWDKYIISNSDKVSAYLEKLYDAEICLAAVKNDAEIFDDWLMECEEAYIHFKLKIPQTFQVKIEKYRYWLTEENKDEYKEETYEENSKEQSKWILSDIKEDFENEYLDGVLPLEVDDLDEWFQLREIPVQIKDIMIAEELADNEYWTSYMWEEEALEFLVGFIGWNGELPLDITEASSAVVKYISDSCTVSEDVLENLFNKLALSGNNTGIFSYEELEQMCPELLRWDDKLIRDMEKIHVLVHKKNWYYLSNCLLALSFHLCNLHELDAETLGKYFSCILLEGKEKVEGQENLQELIRVGKEWLKHKKLKDEFISFLYHMEQNIFLQRVMVPLAADMYNKANADTEEEIVKNIMELLDLEAKYAEDGTCVGGSQSCMKYFWLAQIIYNDIIMDVIPDDLTKEQMKIIEANTDRDVEGWRIDASLLKEAGLLKSFGIYDKLLAIWQNICQLKAEERSDG</sequence>
<name>A0A3E3IF40_9FIRM</name>
<dbReference type="Pfam" id="PF20720">
    <property type="entry name" value="nSTAND3"/>
    <property type="match status" value="1"/>
</dbReference>
<dbReference type="RefSeq" id="WP_021634914.1">
    <property type="nucleotide sequence ID" value="NZ_JBKXRP010000031.1"/>
</dbReference>
<comment type="caution">
    <text evidence="2">The sequence shown here is derived from an EMBL/GenBank/DDBJ whole genome shotgun (WGS) entry which is preliminary data.</text>
</comment>
<protein>
    <submittedName>
        <fullName evidence="2">ATP-binding protein</fullName>
    </submittedName>
</protein>
<gene>
    <name evidence="2" type="ORF">DWY69_25580</name>
</gene>
<dbReference type="GO" id="GO:0005524">
    <property type="term" value="F:ATP binding"/>
    <property type="evidence" value="ECO:0007669"/>
    <property type="project" value="UniProtKB-KW"/>
</dbReference>
<proteinExistence type="predicted"/>
<accession>A0A3E3IF40</accession>
<reference evidence="2 3" key="1">
    <citation type="submission" date="2018-08" db="EMBL/GenBank/DDBJ databases">
        <title>A genome reference for cultivated species of the human gut microbiota.</title>
        <authorList>
            <person name="Zou Y."/>
            <person name="Xue W."/>
            <person name="Luo G."/>
        </authorList>
    </citation>
    <scope>NUCLEOTIDE SEQUENCE [LARGE SCALE GENOMIC DNA]</scope>
    <source>
        <strain evidence="2 3">AF26-4BH</strain>
    </source>
</reference>
<dbReference type="CDD" id="cd00009">
    <property type="entry name" value="AAA"/>
    <property type="match status" value="1"/>
</dbReference>
<dbReference type="InterPro" id="IPR027417">
    <property type="entry name" value="P-loop_NTPase"/>
</dbReference>
<dbReference type="OrthoDB" id="9806903at2"/>
<dbReference type="InterPro" id="IPR049050">
    <property type="entry name" value="nSTAND3"/>
</dbReference>
<dbReference type="Gene3D" id="3.40.50.300">
    <property type="entry name" value="P-loop containing nucleotide triphosphate hydrolases"/>
    <property type="match status" value="1"/>
</dbReference>
<dbReference type="EMBL" id="QVLU01000033">
    <property type="protein sequence ID" value="RGE65688.1"/>
    <property type="molecule type" value="Genomic_DNA"/>
</dbReference>
<evidence type="ECO:0000313" key="3">
    <source>
        <dbReference type="Proteomes" id="UP000261166"/>
    </source>
</evidence>
<dbReference type="Proteomes" id="UP000261166">
    <property type="component" value="Unassembled WGS sequence"/>
</dbReference>
<keyword evidence="2" id="KW-0547">Nucleotide-binding</keyword>
<feature type="domain" description="Novel STAND NTPase 3" evidence="1">
    <location>
        <begin position="187"/>
        <end position="344"/>
    </location>
</feature>
<organism evidence="2 3">
    <name type="scientific">Eisenbergiella massiliensis</name>
    <dbReference type="NCBI Taxonomy" id="1720294"/>
    <lineage>
        <taxon>Bacteria</taxon>
        <taxon>Bacillati</taxon>
        <taxon>Bacillota</taxon>
        <taxon>Clostridia</taxon>
        <taxon>Lachnospirales</taxon>
        <taxon>Lachnospiraceae</taxon>
        <taxon>Eisenbergiella</taxon>
    </lineage>
</organism>
<evidence type="ECO:0000259" key="1">
    <source>
        <dbReference type="Pfam" id="PF20720"/>
    </source>
</evidence>
<dbReference type="AlphaFoldDB" id="A0A3E3IF40"/>